<evidence type="ECO:0000313" key="3">
    <source>
        <dbReference type="Proteomes" id="UP000076722"/>
    </source>
</evidence>
<gene>
    <name evidence="2" type="ORF">SISNIDRAFT_468352</name>
</gene>
<accession>A0A164RHI5</accession>
<evidence type="ECO:0000313" key="2">
    <source>
        <dbReference type="EMBL" id="KZS90563.1"/>
    </source>
</evidence>
<feature type="region of interest" description="Disordered" evidence="1">
    <location>
        <begin position="163"/>
        <end position="226"/>
    </location>
</feature>
<evidence type="ECO:0000256" key="1">
    <source>
        <dbReference type="SAM" id="MobiDB-lite"/>
    </source>
</evidence>
<name>A0A164RHI5_9AGAM</name>
<feature type="region of interest" description="Disordered" evidence="1">
    <location>
        <begin position="1"/>
        <end position="102"/>
    </location>
</feature>
<dbReference type="AlphaFoldDB" id="A0A164RHI5"/>
<protein>
    <submittedName>
        <fullName evidence="2">Uncharacterized protein</fullName>
    </submittedName>
</protein>
<dbReference type="Proteomes" id="UP000076722">
    <property type="component" value="Unassembled WGS sequence"/>
</dbReference>
<feature type="compositionally biased region" description="Low complexity" evidence="1">
    <location>
        <begin position="29"/>
        <end position="46"/>
    </location>
</feature>
<keyword evidence="3" id="KW-1185">Reference proteome</keyword>
<proteinExistence type="predicted"/>
<feature type="compositionally biased region" description="Polar residues" evidence="1">
    <location>
        <begin position="171"/>
        <end position="181"/>
    </location>
</feature>
<dbReference type="EMBL" id="KV419420">
    <property type="protein sequence ID" value="KZS90563.1"/>
    <property type="molecule type" value="Genomic_DNA"/>
</dbReference>
<reference evidence="2 3" key="1">
    <citation type="journal article" date="2016" name="Mol. Biol. Evol.">
        <title>Comparative Genomics of Early-Diverging Mushroom-Forming Fungi Provides Insights into the Origins of Lignocellulose Decay Capabilities.</title>
        <authorList>
            <person name="Nagy L.G."/>
            <person name="Riley R."/>
            <person name="Tritt A."/>
            <person name="Adam C."/>
            <person name="Daum C."/>
            <person name="Floudas D."/>
            <person name="Sun H."/>
            <person name="Yadav J.S."/>
            <person name="Pangilinan J."/>
            <person name="Larsson K.H."/>
            <person name="Matsuura K."/>
            <person name="Barry K."/>
            <person name="Labutti K."/>
            <person name="Kuo R."/>
            <person name="Ohm R.A."/>
            <person name="Bhattacharya S.S."/>
            <person name="Shirouzu T."/>
            <person name="Yoshinaga Y."/>
            <person name="Martin F.M."/>
            <person name="Grigoriev I.V."/>
            <person name="Hibbett D.S."/>
        </authorList>
    </citation>
    <scope>NUCLEOTIDE SEQUENCE [LARGE SCALE GENOMIC DNA]</scope>
    <source>
        <strain evidence="2 3">HHB9708</strain>
    </source>
</reference>
<feature type="compositionally biased region" description="Polar residues" evidence="1">
    <location>
        <begin position="83"/>
        <end position="96"/>
    </location>
</feature>
<organism evidence="2 3">
    <name type="scientific">Sistotremastrum niveocremeum HHB9708</name>
    <dbReference type="NCBI Taxonomy" id="1314777"/>
    <lineage>
        <taxon>Eukaryota</taxon>
        <taxon>Fungi</taxon>
        <taxon>Dikarya</taxon>
        <taxon>Basidiomycota</taxon>
        <taxon>Agaricomycotina</taxon>
        <taxon>Agaricomycetes</taxon>
        <taxon>Sistotremastrales</taxon>
        <taxon>Sistotremastraceae</taxon>
        <taxon>Sertulicium</taxon>
        <taxon>Sertulicium niveocremeum</taxon>
    </lineage>
</organism>
<feature type="compositionally biased region" description="Low complexity" evidence="1">
    <location>
        <begin position="204"/>
        <end position="224"/>
    </location>
</feature>
<sequence>MEPKNRPTKYYRTQPPGLVQNRVVSPPRSQNSQNSQTTIQQSSSLSMWDGGGYLNQPPLQREKSLKISAAEESAQCDEEERVQSLQPSAELGQSTHMLGPSPNRVNGLGAPPVTPEHYHLNALNASLQPSETFISGLEDAMNQQALFDPAYFGYSTSNTANGTPDLVLSHPTPSESSITTPYQPPEAEHTPQLTTHSTRSFINDARPLSPPDSSRSRGPLPSLDASYGSDALHSQYNITLGQNVLMPSMQEMLAAYATIERQRIAMLKLQSQTMSGPQSRSETVDVNGVMSLV</sequence>
<feature type="compositionally biased region" description="Polar residues" evidence="1">
    <location>
        <begin position="191"/>
        <end position="201"/>
    </location>
</feature>